<feature type="active site" description="Charge relay system" evidence="7">
    <location>
        <position position="125"/>
    </location>
</feature>
<comment type="subunit">
    <text evidence="7">Subunit of the heterotrimeric GatCAB amidotransferase (AdT) complex, composed of A, B and C subunits.</text>
</comment>
<dbReference type="InterPro" id="IPR000120">
    <property type="entry name" value="Amidase"/>
</dbReference>
<dbReference type="AlphaFoldDB" id="A0A3G2S652"/>
<dbReference type="GO" id="GO:0005524">
    <property type="term" value="F:ATP binding"/>
    <property type="evidence" value="ECO:0007669"/>
    <property type="project" value="UniProtKB-KW"/>
</dbReference>
<evidence type="ECO:0000256" key="3">
    <source>
        <dbReference type="ARBA" id="ARBA00022741"/>
    </source>
</evidence>
<sequence length="440" mass="47520">MTWPRRVPRVVRGFHSGPHDPYNALTQVFERPPLRAGPLHDWSVSIKENIAMQGVRTTCASRMLAEYRAPFDATVVERLRDAGAWISSRNNCDEFAMGALNTHSMYGPVANPAYPLHAPRAPGGSSGGAAAAVAAGLCRLALGTDTGGSVRIPASYCGVYGFKPSYGMLSRWGVVSYADSLDTVGLLARELPDIARAFDVLAAEDPRDATCVPNDVRQRLSHVATPSLPGLRVGVVQELFPAEVDARTLDAVDGVLASMAAQGAAIVPTSVPPVTSAAAVYYLLSLAEASSNLARYDGIRFGVPVQRTSTFFDDVTRHRSRHLGAEVQRRLLLGTYAVSSEARRSHYTRALRLRQALREAYDACFRDVDVLVYPTTLGAAPRLDEPVEEYASDVLAVSANLAGFPAISVPVRRRDPIGVSFAMPWGHDRALLSLLAQLRR</sequence>
<dbReference type="InterPro" id="IPR004412">
    <property type="entry name" value="GatA"/>
</dbReference>
<dbReference type="GO" id="GO:0030956">
    <property type="term" value="C:glutamyl-tRNA(Gln) amidotransferase complex"/>
    <property type="evidence" value="ECO:0007669"/>
    <property type="project" value="UniProtKB-UniRule"/>
</dbReference>
<dbReference type="Proteomes" id="UP000269793">
    <property type="component" value="Chromosome IV"/>
</dbReference>
<keyword evidence="3 7" id="KW-0547">Nucleotide-binding</keyword>
<evidence type="ECO:0000256" key="6">
    <source>
        <dbReference type="ARBA" id="ARBA00047407"/>
    </source>
</evidence>
<dbReference type="PANTHER" id="PTHR11895">
    <property type="entry name" value="TRANSAMIDASE"/>
    <property type="match status" value="1"/>
</dbReference>
<evidence type="ECO:0000256" key="2">
    <source>
        <dbReference type="ARBA" id="ARBA00022598"/>
    </source>
</evidence>
<evidence type="ECO:0000259" key="8">
    <source>
        <dbReference type="Pfam" id="PF01425"/>
    </source>
</evidence>
<feature type="active site" description="Acyl-ester intermediate" evidence="7">
    <location>
        <position position="149"/>
    </location>
</feature>
<organism evidence="9 10">
    <name type="scientific">Malassezia restricta (strain ATCC 96810 / NBRC 103918 / CBS 7877)</name>
    <name type="common">Seborrheic dermatitis infection agent</name>
    <dbReference type="NCBI Taxonomy" id="425264"/>
    <lineage>
        <taxon>Eukaryota</taxon>
        <taxon>Fungi</taxon>
        <taxon>Dikarya</taxon>
        <taxon>Basidiomycota</taxon>
        <taxon>Ustilaginomycotina</taxon>
        <taxon>Malasseziomycetes</taxon>
        <taxon>Malasseziales</taxon>
        <taxon>Malasseziaceae</taxon>
        <taxon>Malassezia</taxon>
    </lineage>
</organism>
<dbReference type="VEuPathDB" id="FungiDB:DNF11_2604"/>
<comment type="function">
    <text evidence="7">Allows the formation of correctly charged Gln-tRNA(Gln) through the transamidation of misacylated Glu-tRNA(Gln) in the mitochondria. The reaction takes place in the presence of glutamine and ATP through an activated gamma-phospho-Glu-tRNA(Gln).</text>
</comment>
<keyword evidence="4 7" id="KW-0067">ATP-binding</keyword>
<dbReference type="InterPro" id="IPR023631">
    <property type="entry name" value="Amidase_dom"/>
</dbReference>
<dbReference type="InterPro" id="IPR036928">
    <property type="entry name" value="AS_sf"/>
</dbReference>
<dbReference type="EC" id="6.3.5.7" evidence="7"/>
<dbReference type="GO" id="GO:0016740">
    <property type="term" value="F:transferase activity"/>
    <property type="evidence" value="ECO:0007669"/>
    <property type="project" value="UniProtKB-KW"/>
</dbReference>
<evidence type="ECO:0000256" key="1">
    <source>
        <dbReference type="ARBA" id="ARBA00008069"/>
    </source>
</evidence>
<comment type="catalytic activity">
    <reaction evidence="6 7">
        <text>L-glutamyl-tRNA(Gln) + L-glutamine + ATP + H2O = L-glutaminyl-tRNA(Gln) + L-glutamate + ADP + phosphate + H(+)</text>
        <dbReference type="Rhea" id="RHEA:17521"/>
        <dbReference type="Rhea" id="RHEA-COMP:9681"/>
        <dbReference type="Rhea" id="RHEA-COMP:9684"/>
        <dbReference type="ChEBI" id="CHEBI:15377"/>
        <dbReference type="ChEBI" id="CHEBI:15378"/>
        <dbReference type="ChEBI" id="CHEBI:29985"/>
        <dbReference type="ChEBI" id="CHEBI:30616"/>
        <dbReference type="ChEBI" id="CHEBI:43474"/>
        <dbReference type="ChEBI" id="CHEBI:58359"/>
        <dbReference type="ChEBI" id="CHEBI:78520"/>
        <dbReference type="ChEBI" id="CHEBI:78521"/>
        <dbReference type="ChEBI" id="CHEBI:456216"/>
        <dbReference type="EC" id="6.3.5.7"/>
    </reaction>
</comment>
<keyword evidence="5 7" id="KW-0648">Protein biosynthesis</keyword>
<evidence type="ECO:0000313" key="9">
    <source>
        <dbReference type="EMBL" id="AYO43554.1"/>
    </source>
</evidence>
<protein>
    <recommendedName>
        <fullName evidence="7">Glutamyl-tRNA(Gln) amidotransferase subunit A, mitochondrial</fullName>
        <shortName evidence="7">Glu-AdT subunit A</shortName>
        <ecNumber evidence="7">6.3.5.7</ecNumber>
    </recommendedName>
</protein>
<dbReference type="Pfam" id="PF01425">
    <property type="entry name" value="Amidase"/>
    <property type="match status" value="1"/>
</dbReference>
<evidence type="ECO:0000256" key="5">
    <source>
        <dbReference type="ARBA" id="ARBA00022917"/>
    </source>
</evidence>
<dbReference type="EMBL" id="CP033151">
    <property type="protein sequence ID" value="AYO43554.1"/>
    <property type="molecule type" value="Genomic_DNA"/>
</dbReference>
<dbReference type="GO" id="GO:0032543">
    <property type="term" value="P:mitochondrial translation"/>
    <property type="evidence" value="ECO:0007669"/>
    <property type="project" value="UniProtKB-UniRule"/>
</dbReference>
<comment type="similarity">
    <text evidence="1 7">Belongs to the amidase family. GatA subfamily.</text>
</comment>
<reference evidence="9 10" key="1">
    <citation type="submission" date="2018-10" db="EMBL/GenBank/DDBJ databases">
        <title>Complete genome sequence of Malassezia restricta CBS 7877.</title>
        <authorList>
            <person name="Morand S.C."/>
            <person name="Bertignac M."/>
            <person name="Iltis A."/>
            <person name="Kolder I."/>
            <person name="Pirovano W."/>
            <person name="Jourdain R."/>
            <person name="Clavaud C."/>
        </authorList>
    </citation>
    <scope>NUCLEOTIDE SEQUENCE [LARGE SCALE GENOMIC DNA]</scope>
    <source>
        <strain evidence="9 10">CBS 7877</strain>
    </source>
</reference>
<dbReference type="PANTHER" id="PTHR11895:SF7">
    <property type="entry name" value="GLUTAMYL-TRNA(GLN) AMIDOTRANSFERASE SUBUNIT A, MITOCHONDRIAL"/>
    <property type="match status" value="1"/>
</dbReference>
<accession>A0A3G2S652</accession>
<dbReference type="GO" id="GO:0005739">
    <property type="term" value="C:mitochondrion"/>
    <property type="evidence" value="ECO:0007669"/>
    <property type="project" value="UniProtKB-SubCell"/>
</dbReference>
<keyword evidence="7" id="KW-0496">Mitochondrion</keyword>
<dbReference type="SUPFAM" id="SSF75304">
    <property type="entry name" value="Amidase signature (AS) enzymes"/>
    <property type="match status" value="1"/>
</dbReference>
<keyword evidence="2 7" id="KW-0436">Ligase</keyword>
<comment type="subcellular location">
    <subcellularLocation>
        <location evidence="7">Mitochondrion</location>
    </subcellularLocation>
</comment>
<dbReference type="InterPro" id="IPR020556">
    <property type="entry name" value="Amidase_CS"/>
</dbReference>
<evidence type="ECO:0000256" key="4">
    <source>
        <dbReference type="ARBA" id="ARBA00022840"/>
    </source>
</evidence>
<dbReference type="STRING" id="425264.A0A3G2S652"/>
<dbReference type="PROSITE" id="PS00571">
    <property type="entry name" value="AMIDASES"/>
    <property type="match status" value="1"/>
</dbReference>
<dbReference type="HAMAP" id="MF_00120">
    <property type="entry name" value="GatA"/>
    <property type="match status" value="1"/>
</dbReference>
<dbReference type="GO" id="GO:0070681">
    <property type="term" value="P:glutaminyl-tRNAGln biosynthesis via transamidation"/>
    <property type="evidence" value="ECO:0007669"/>
    <property type="project" value="UniProtKB-UniRule"/>
</dbReference>
<dbReference type="OrthoDB" id="421993at2759"/>
<keyword evidence="9" id="KW-0808">Transferase</keyword>
<dbReference type="Gene3D" id="3.90.1300.10">
    <property type="entry name" value="Amidase signature (AS) domain"/>
    <property type="match status" value="1"/>
</dbReference>
<proteinExistence type="inferred from homology"/>
<name>A0A3G2S652_MALR7</name>
<feature type="active site" description="Charge relay system" evidence="7">
    <location>
        <position position="47"/>
    </location>
</feature>
<evidence type="ECO:0000256" key="7">
    <source>
        <dbReference type="HAMAP-Rule" id="MF_03150"/>
    </source>
</evidence>
<gene>
    <name evidence="9" type="ORF">DNF11_2604</name>
</gene>
<evidence type="ECO:0000313" key="10">
    <source>
        <dbReference type="Proteomes" id="UP000269793"/>
    </source>
</evidence>
<keyword evidence="10" id="KW-1185">Reference proteome</keyword>
<feature type="domain" description="Amidase" evidence="8">
    <location>
        <begin position="36"/>
        <end position="432"/>
    </location>
</feature>
<dbReference type="GO" id="GO:0050567">
    <property type="term" value="F:glutaminyl-tRNA synthase (glutamine-hydrolyzing) activity"/>
    <property type="evidence" value="ECO:0007669"/>
    <property type="project" value="UniProtKB-UniRule"/>
</dbReference>